<evidence type="ECO:0000313" key="2">
    <source>
        <dbReference type="EMBL" id="KAG8065042.1"/>
    </source>
</evidence>
<dbReference type="PROSITE" id="PS51257">
    <property type="entry name" value="PROKAR_LIPOPROTEIN"/>
    <property type="match status" value="1"/>
</dbReference>
<reference evidence="2" key="2">
    <citation type="submission" date="2021-02" db="EMBL/GenBank/DDBJ databases">
        <authorList>
            <person name="Kimball J.A."/>
            <person name="Haas M.W."/>
            <person name="Macchietto M."/>
            <person name="Kono T."/>
            <person name="Duquette J."/>
            <person name="Shao M."/>
        </authorList>
    </citation>
    <scope>NUCLEOTIDE SEQUENCE</scope>
    <source>
        <tissue evidence="2">Fresh leaf tissue</tissue>
    </source>
</reference>
<protein>
    <submittedName>
        <fullName evidence="2">Uncharacterized protein</fullName>
    </submittedName>
</protein>
<gene>
    <name evidence="2" type="ORF">GUJ93_ZPchr0004g39495</name>
    <name evidence="3" type="ORF">GUJ93_ZPchr2158g41</name>
</gene>
<evidence type="ECO:0000313" key="3">
    <source>
        <dbReference type="EMBL" id="KAG8100877.1"/>
    </source>
</evidence>
<sequence length="72" mass="7856">MARGGGRKPGRHAEATATLFSFSSACRVGLYGMRRKREGEEAARWRRRREAREARGGGGKAGRHAEAMAALL</sequence>
<dbReference type="AlphaFoldDB" id="A0A8J5V8W5"/>
<accession>A0A8J5V8W5</accession>
<feature type="region of interest" description="Disordered" evidence="1">
    <location>
        <begin position="48"/>
        <end position="72"/>
    </location>
</feature>
<organism evidence="2 4">
    <name type="scientific">Zizania palustris</name>
    <name type="common">Northern wild rice</name>
    <dbReference type="NCBI Taxonomy" id="103762"/>
    <lineage>
        <taxon>Eukaryota</taxon>
        <taxon>Viridiplantae</taxon>
        <taxon>Streptophyta</taxon>
        <taxon>Embryophyta</taxon>
        <taxon>Tracheophyta</taxon>
        <taxon>Spermatophyta</taxon>
        <taxon>Magnoliopsida</taxon>
        <taxon>Liliopsida</taxon>
        <taxon>Poales</taxon>
        <taxon>Poaceae</taxon>
        <taxon>BOP clade</taxon>
        <taxon>Oryzoideae</taxon>
        <taxon>Oryzeae</taxon>
        <taxon>Zizaniinae</taxon>
        <taxon>Zizania</taxon>
    </lineage>
</organism>
<dbReference type="EMBL" id="JAAALK010000285">
    <property type="protein sequence ID" value="KAG8065042.1"/>
    <property type="molecule type" value="Genomic_DNA"/>
</dbReference>
<proteinExistence type="predicted"/>
<dbReference type="Proteomes" id="UP000729402">
    <property type="component" value="Unassembled WGS sequence"/>
</dbReference>
<name>A0A8J5V8W5_ZIZPA</name>
<dbReference type="EMBL" id="JAAALK010000068">
    <property type="protein sequence ID" value="KAG8100877.1"/>
    <property type="molecule type" value="Genomic_DNA"/>
</dbReference>
<evidence type="ECO:0000256" key="1">
    <source>
        <dbReference type="SAM" id="MobiDB-lite"/>
    </source>
</evidence>
<evidence type="ECO:0000313" key="4">
    <source>
        <dbReference type="Proteomes" id="UP000729402"/>
    </source>
</evidence>
<comment type="caution">
    <text evidence="2">The sequence shown here is derived from an EMBL/GenBank/DDBJ whole genome shotgun (WGS) entry which is preliminary data.</text>
</comment>
<keyword evidence="4" id="KW-1185">Reference proteome</keyword>
<reference evidence="2" key="1">
    <citation type="journal article" date="2021" name="bioRxiv">
        <title>Whole Genome Assembly and Annotation of Northern Wild Rice, Zizania palustris L., Supports a Whole Genome Duplication in the Zizania Genus.</title>
        <authorList>
            <person name="Haas M."/>
            <person name="Kono T."/>
            <person name="Macchietto M."/>
            <person name="Millas R."/>
            <person name="McGilp L."/>
            <person name="Shao M."/>
            <person name="Duquette J."/>
            <person name="Hirsch C.N."/>
            <person name="Kimball J."/>
        </authorList>
    </citation>
    <scope>NUCLEOTIDE SEQUENCE</scope>
    <source>
        <tissue evidence="2">Fresh leaf tissue</tissue>
    </source>
</reference>